<dbReference type="SUPFAM" id="SSF55729">
    <property type="entry name" value="Acyl-CoA N-acyltransferases (Nat)"/>
    <property type="match status" value="1"/>
</dbReference>
<dbReference type="EMBL" id="FOUR01000002">
    <property type="protein sequence ID" value="SFM81877.1"/>
    <property type="molecule type" value="Genomic_DNA"/>
</dbReference>
<dbReference type="AlphaFoldDB" id="A0A1I4TZ24"/>
<dbReference type="PANTHER" id="PTHR43415">
    <property type="entry name" value="SPERMIDINE N(1)-ACETYLTRANSFERASE"/>
    <property type="match status" value="1"/>
</dbReference>
<reference evidence="3" key="1">
    <citation type="submission" date="2016-10" db="EMBL/GenBank/DDBJ databases">
        <authorList>
            <person name="Varghese N."/>
            <person name="Submissions S."/>
        </authorList>
    </citation>
    <scope>NUCLEOTIDE SEQUENCE [LARGE SCALE GENOMIC DNA]</scope>
    <source>
        <strain evidence="3">CGMCC 1.6775</strain>
    </source>
</reference>
<dbReference type="InterPro" id="IPR016181">
    <property type="entry name" value="Acyl_CoA_acyltransferase"/>
</dbReference>
<feature type="domain" description="N-acetyltransferase" evidence="1">
    <location>
        <begin position="8"/>
        <end position="163"/>
    </location>
</feature>
<dbReference type="PROSITE" id="PS51186">
    <property type="entry name" value="GNAT"/>
    <property type="match status" value="1"/>
</dbReference>
<keyword evidence="2" id="KW-0808">Transferase</keyword>
<dbReference type="RefSeq" id="WP_092000575.1">
    <property type="nucleotide sequence ID" value="NZ_FOUR01000002.1"/>
</dbReference>
<keyword evidence="3" id="KW-1185">Reference proteome</keyword>
<dbReference type="NCBIfam" id="TIGR03585">
    <property type="entry name" value="PseH"/>
    <property type="match status" value="1"/>
</dbReference>
<protein>
    <submittedName>
        <fullName evidence="2">UDP-4-amino-4,6-dideoxy-N-acetyl-beta-L-altrosamine N-acetyltransferase</fullName>
    </submittedName>
</protein>
<organism evidence="2 3">
    <name type="scientific">Marinobacter pelagius</name>
    <dbReference type="NCBI Taxonomy" id="379482"/>
    <lineage>
        <taxon>Bacteria</taxon>
        <taxon>Pseudomonadati</taxon>
        <taxon>Pseudomonadota</taxon>
        <taxon>Gammaproteobacteria</taxon>
        <taxon>Pseudomonadales</taxon>
        <taxon>Marinobacteraceae</taxon>
        <taxon>Marinobacter</taxon>
    </lineage>
</organism>
<dbReference type="GO" id="GO:0016747">
    <property type="term" value="F:acyltransferase activity, transferring groups other than amino-acyl groups"/>
    <property type="evidence" value="ECO:0007669"/>
    <property type="project" value="InterPro"/>
</dbReference>
<evidence type="ECO:0000313" key="2">
    <source>
        <dbReference type="EMBL" id="SFM81877.1"/>
    </source>
</evidence>
<accession>A0A1I4TZ24</accession>
<evidence type="ECO:0000313" key="3">
    <source>
        <dbReference type="Proteomes" id="UP000199339"/>
    </source>
</evidence>
<dbReference type="Pfam" id="PF13302">
    <property type="entry name" value="Acetyltransf_3"/>
    <property type="match status" value="1"/>
</dbReference>
<gene>
    <name evidence="2" type="ORF">SAMN04487961_1359</name>
</gene>
<dbReference type="InterPro" id="IPR020036">
    <property type="entry name" value="PseH"/>
</dbReference>
<dbReference type="InterPro" id="IPR000182">
    <property type="entry name" value="GNAT_dom"/>
</dbReference>
<dbReference type="PANTHER" id="PTHR43415:SF3">
    <property type="entry name" value="GNAT-FAMILY ACETYLTRANSFERASE"/>
    <property type="match status" value="1"/>
</dbReference>
<name>A0A1I4TZ24_9GAMM</name>
<dbReference type="Gene3D" id="3.40.630.30">
    <property type="match status" value="1"/>
</dbReference>
<dbReference type="Proteomes" id="UP000199339">
    <property type="component" value="Unassembled WGS sequence"/>
</dbReference>
<dbReference type="OrthoDB" id="5358891at2"/>
<sequence>MYSTLQFGSLRPIRDSELELMLSWRNEPSVRQNMYTTHEIGLEEHLAWWATTKDSPRHRYFMYEYEGRPAGIVGFTGIDRGNQNASWAFYASPEAPKGSGSRMEVLALDYAFGELGLHKLSCEVLAFNTSVIRLHEKFGFQVEGVLRDQHKRGDEFIDVYRLGLLCREWADARDEMIAKLTRLSKG</sequence>
<evidence type="ECO:0000259" key="1">
    <source>
        <dbReference type="PROSITE" id="PS51186"/>
    </source>
</evidence>
<proteinExistence type="predicted"/>